<evidence type="ECO:0000256" key="7">
    <source>
        <dbReference type="ARBA" id="ARBA00022974"/>
    </source>
</evidence>
<comment type="similarity">
    <text evidence="2">Belongs to the fasciclin-like AGP family.</text>
</comment>
<feature type="region of interest" description="Disordered" evidence="12">
    <location>
        <begin position="353"/>
        <end position="394"/>
    </location>
</feature>
<dbReference type="Gene3D" id="2.30.180.10">
    <property type="entry name" value="FAS1 domain"/>
    <property type="match status" value="2"/>
</dbReference>
<feature type="domain" description="FAS1" evidence="13">
    <location>
        <begin position="204"/>
        <end position="343"/>
    </location>
</feature>
<keyword evidence="10" id="KW-0449">Lipoprotein</keyword>
<dbReference type="GO" id="GO:0005886">
    <property type="term" value="C:plasma membrane"/>
    <property type="evidence" value="ECO:0007669"/>
    <property type="project" value="UniProtKB-SubCell"/>
</dbReference>
<evidence type="ECO:0000256" key="4">
    <source>
        <dbReference type="ARBA" id="ARBA00022622"/>
    </source>
</evidence>
<evidence type="ECO:0000256" key="2">
    <source>
        <dbReference type="ARBA" id="ARBA00007843"/>
    </source>
</evidence>
<protein>
    <submittedName>
        <fullName evidence="14">Fasciclin-like arabinogalactan protein 2</fullName>
    </submittedName>
</protein>
<organism evidence="14">
    <name type="scientific">Sesamum calycinum</name>
    <dbReference type="NCBI Taxonomy" id="2727403"/>
    <lineage>
        <taxon>Eukaryota</taxon>
        <taxon>Viridiplantae</taxon>
        <taxon>Streptophyta</taxon>
        <taxon>Embryophyta</taxon>
        <taxon>Tracheophyta</taxon>
        <taxon>Spermatophyta</taxon>
        <taxon>Magnoliopsida</taxon>
        <taxon>eudicotyledons</taxon>
        <taxon>Gunneridae</taxon>
        <taxon>Pentapetalae</taxon>
        <taxon>asterids</taxon>
        <taxon>lamiids</taxon>
        <taxon>Lamiales</taxon>
        <taxon>Pedaliaceae</taxon>
        <taxon>Sesamum</taxon>
    </lineage>
</organism>
<keyword evidence="4" id="KW-0336">GPI-anchor</keyword>
<evidence type="ECO:0000313" key="14">
    <source>
        <dbReference type="EMBL" id="KAL0362132.1"/>
    </source>
</evidence>
<keyword evidence="3" id="KW-1003">Cell membrane</keyword>
<evidence type="ECO:0000256" key="3">
    <source>
        <dbReference type="ARBA" id="ARBA00022475"/>
    </source>
</evidence>
<evidence type="ECO:0000256" key="8">
    <source>
        <dbReference type="ARBA" id="ARBA00023136"/>
    </source>
</evidence>
<dbReference type="FunFam" id="2.30.180.10:FF:000008">
    <property type="entry name" value="Fasciclin-like arabinogalactan protein 10"/>
    <property type="match status" value="1"/>
</dbReference>
<proteinExistence type="inferred from homology"/>
<dbReference type="InterPro" id="IPR033254">
    <property type="entry name" value="Plant_FLA"/>
</dbReference>
<feature type="region of interest" description="Disordered" evidence="12">
    <location>
        <begin position="1"/>
        <end position="23"/>
    </location>
</feature>
<dbReference type="PROSITE" id="PS50213">
    <property type="entry name" value="FAS1"/>
    <property type="match status" value="2"/>
</dbReference>
<dbReference type="PANTHER" id="PTHR32382:SF82">
    <property type="entry name" value="FASCICLIN-LIKE ARABINOGALACTAN PROTEIN 2"/>
    <property type="match status" value="1"/>
</dbReference>
<dbReference type="AlphaFoldDB" id="A0AAW2Q384"/>
<keyword evidence="8" id="KW-0472">Membrane</keyword>
<dbReference type="FunFam" id="2.30.180.10:FF:000010">
    <property type="entry name" value="Fasciclin-like arabinogalactan protein 2"/>
    <property type="match status" value="1"/>
</dbReference>
<evidence type="ECO:0000256" key="10">
    <source>
        <dbReference type="ARBA" id="ARBA00023288"/>
    </source>
</evidence>
<keyword evidence="5" id="KW-0732">Signal</keyword>
<dbReference type="EMBL" id="JACGWM010000007">
    <property type="protein sequence ID" value="KAL0362132.1"/>
    <property type="molecule type" value="Genomic_DNA"/>
</dbReference>
<feature type="compositionally biased region" description="Low complexity" evidence="12">
    <location>
        <begin position="376"/>
        <end position="385"/>
    </location>
</feature>
<accession>A0AAW2Q384</accession>
<dbReference type="InterPro" id="IPR000782">
    <property type="entry name" value="FAS1_domain"/>
</dbReference>
<comment type="caution">
    <text evidence="14">The sequence shown here is derived from an EMBL/GenBank/DDBJ whole genome shotgun (WGS) entry which is preliminary data.</text>
</comment>
<evidence type="ECO:0000256" key="11">
    <source>
        <dbReference type="ARBA" id="ARBA00024686"/>
    </source>
</evidence>
<evidence type="ECO:0000259" key="13">
    <source>
        <dbReference type="PROSITE" id="PS50213"/>
    </source>
</evidence>
<keyword evidence="7" id="KW-0654">Proteoglycan</keyword>
<evidence type="ECO:0000256" key="12">
    <source>
        <dbReference type="SAM" id="MobiDB-lite"/>
    </source>
</evidence>
<feature type="domain" description="FAS1" evidence="13">
    <location>
        <begin position="41"/>
        <end position="195"/>
    </location>
</feature>
<reference evidence="14" key="2">
    <citation type="journal article" date="2024" name="Plant">
        <title>Genomic evolution and insights into agronomic trait innovations of Sesamum species.</title>
        <authorList>
            <person name="Miao H."/>
            <person name="Wang L."/>
            <person name="Qu L."/>
            <person name="Liu H."/>
            <person name="Sun Y."/>
            <person name="Le M."/>
            <person name="Wang Q."/>
            <person name="Wei S."/>
            <person name="Zheng Y."/>
            <person name="Lin W."/>
            <person name="Duan Y."/>
            <person name="Cao H."/>
            <person name="Xiong S."/>
            <person name="Wang X."/>
            <person name="Wei L."/>
            <person name="Li C."/>
            <person name="Ma Q."/>
            <person name="Ju M."/>
            <person name="Zhao R."/>
            <person name="Li G."/>
            <person name="Mu C."/>
            <person name="Tian Q."/>
            <person name="Mei H."/>
            <person name="Zhang T."/>
            <person name="Gao T."/>
            <person name="Zhang H."/>
        </authorList>
    </citation>
    <scope>NUCLEOTIDE SEQUENCE</scope>
    <source>
        <strain evidence="14">KEN8</strain>
    </source>
</reference>
<comment type="function">
    <text evidence="11">May be a cell surface adhesion protein.</text>
</comment>
<dbReference type="PANTHER" id="PTHR32382">
    <property type="entry name" value="FASCICLIN-LIKE ARABINOGALACTAN PROTEIN"/>
    <property type="match status" value="1"/>
</dbReference>
<dbReference type="GO" id="GO:0098552">
    <property type="term" value="C:side of membrane"/>
    <property type="evidence" value="ECO:0007669"/>
    <property type="project" value="UniProtKB-KW"/>
</dbReference>
<evidence type="ECO:0000256" key="5">
    <source>
        <dbReference type="ARBA" id="ARBA00022729"/>
    </source>
</evidence>
<comment type="subcellular location">
    <subcellularLocation>
        <location evidence="1">Cell membrane</location>
        <topology evidence="1">Lipid-anchor</topology>
        <topology evidence="1">GPI-anchor</topology>
    </subcellularLocation>
</comment>
<keyword evidence="9" id="KW-0325">Glycoprotein</keyword>
<name>A0AAW2Q384_9LAMI</name>
<evidence type="ECO:0000256" key="9">
    <source>
        <dbReference type="ARBA" id="ARBA00023180"/>
    </source>
</evidence>
<dbReference type="InterPro" id="IPR036378">
    <property type="entry name" value="FAS1_dom_sf"/>
</dbReference>
<keyword evidence="6" id="KW-0677">Repeat</keyword>
<evidence type="ECO:0000256" key="1">
    <source>
        <dbReference type="ARBA" id="ARBA00004609"/>
    </source>
</evidence>
<dbReference type="Pfam" id="PF02469">
    <property type="entry name" value="Fasciclin"/>
    <property type="match status" value="2"/>
</dbReference>
<gene>
    <name evidence="14" type="ORF">Scaly_1168400</name>
</gene>
<reference evidence="14" key="1">
    <citation type="submission" date="2020-06" db="EMBL/GenBank/DDBJ databases">
        <authorList>
            <person name="Li T."/>
            <person name="Hu X."/>
            <person name="Zhang T."/>
            <person name="Song X."/>
            <person name="Zhang H."/>
            <person name="Dai N."/>
            <person name="Sheng W."/>
            <person name="Hou X."/>
            <person name="Wei L."/>
        </authorList>
    </citation>
    <scope>NUCLEOTIDE SEQUENCE</scope>
    <source>
        <strain evidence="14">KEN8</strain>
        <tissue evidence="14">Leaf</tissue>
    </source>
</reference>
<evidence type="ECO:0000256" key="6">
    <source>
        <dbReference type="ARBA" id="ARBA00022737"/>
    </source>
</evidence>
<dbReference type="SMART" id="SM00554">
    <property type="entry name" value="FAS1"/>
    <property type="match status" value="2"/>
</dbReference>
<dbReference type="SUPFAM" id="SSF82153">
    <property type="entry name" value="FAS1 domain"/>
    <property type="match status" value="2"/>
</dbReference>
<sequence>MQKHRHHTLKSDGRNAAKNLDFLPPPSAPPLSSAAAAANGAHNITRILAKHPEFSTFNHYLSTTHLAAEINRRRTITVCAVDNAAMNELLAKQYSLPTIKNILSLHIFADYFGAKKLHQITKGSTTTSSLFQATGEAAGTSGYVNITDMKGGKVGFSPVDNDGGGRPMATYVKSIEEQAYVISVIQISHILSSPEAEAPTAGPSDMNVTSLMAKQGCKAFSDLITAQGADETFQQSVEGGLTIFCPSDESLDSFMPRYKNLTADGKTSLLLYHGIPVYNSLGMLRSSNGLMNTLATEGAKKFDFTVQNDGDDVKLETKVVTATIKGTLIDEDPLAVYKIDKVLLPKELFKAAPPAPAPKASKSAKSKAKSQDENADSPGPSADDAAVADEESNSNGGRALGGGFAAVCVSLVVGILACIS</sequence>